<comment type="cofactor">
    <cofactor evidence="1">
        <name>Mg(2+)</name>
        <dbReference type="ChEBI" id="CHEBI:18420"/>
    </cofactor>
</comment>
<evidence type="ECO:0000256" key="3">
    <source>
        <dbReference type="ARBA" id="ARBA00009516"/>
    </source>
</evidence>
<evidence type="ECO:0000256" key="7">
    <source>
        <dbReference type="ARBA" id="ARBA00022679"/>
    </source>
</evidence>
<dbReference type="GO" id="GO:0004845">
    <property type="term" value="F:uracil phosphoribosyltransferase activity"/>
    <property type="evidence" value="ECO:0007669"/>
    <property type="project" value="UniProtKB-EC"/>
</dbReference>
<comment type="caution">
    <text evidence="11">The sequence shown here is derived from an EMBL/GenBank/DDBJ whole genome shotgun (WGS) entry which is preliminary data.</text>
</comment>
<evidence type="ECO:0000256" key="2">
    <source>
        <dbReference type="ARBA" id="ARBA00005180"/>
    </source>
</evidence>
<keyword evidence="9" id="KW-0342">GTP-binding</keyword>
<sequence length="231" mass="24383">MSSLPANVAVSSHPCFISKLSLLRSASTPPKETMALVHELSLILATEALARSLTVEKTGEKGVTPLGVTYEVEKVTKSIALVPILRSGLGMLEAFQTLLPEPTPVHHLGLFREKVTLQPVEYYNNLPTRADSSKDENSPCDIAIVLDPVIATGGTAEAAIQTLREWGVPRILVVSILGSVEGVTRAANENNGEGLNLVVGAIDRELGGDNGGMIVPGVGDIGDRLFLTIGK</sequence>
<dbReference type="OrthoDB" id="10257085at2759"/>
<accession>A0A317SYX9</accession>
<dbReference type="InterPro" id="IPR050054">
    <property type="entry name" value="UPRTase/APRTase"/>
</dbReference>
<dbReference type="EC" id="2.4.2.9" evidence="4"/>
<dbReference type="PANTHER" id="PTHR32315:SF4">
    <property type="entry name" value="URACIL PHOSPHORIBOSYLTRANSFERASE, CHLOROPLASTIC"/>
    <property type="match status" value="1"/>
</dbReference>
<evidence type="ECO:0000313" key="11">
    <source>
        <dbReference type="EMBL" id="PWW79645.1"/>
    </source>
</evidence>
<dbReference type="Proteomes" id="UP000246991">
    <property type="component" value="Unassembled WGS sequence"/>
</dbReference>
<evidence type="ECO:0000256" key="4">
    <source>
        <dbReference type="ARBA" id="ARBA00011894"/>
    </source>
</evidence>
<evidence type="ECO:0000256" key="5">
    <source>
        <dbReference type="ARBA" id="ARBA00022533"/>
    </source>
</evidence>
<dbReference type="AlphaFoldDB" id="A0A317SYX9"/>
<gene>
    <name evidence="11" type="ORF">C7212DRAFT_291554</name>
</gene>
<proteinExistence type="inferred from homology"/>
<name>A0A317SYX9_9PEZI</name>
<comment type="pathway">
    <text evidence="2">Pyrimidine metabolism; UMP biosynthesis via salvage pathway; UMP from uracil: step 1/1.</text>
</comment>
<evidence type="ECO:0000256" key="6">
    <source>
        <dbReference type="ARBA" id="ARBA00022676"/>
    </source>
</evidence>
<evidence type="ECO:0000259" key="10">
    <source>
        <dbReference type="Pfam" id="PF14681"/>
    </source>
</evidence>
<dbReference type="CDD" id="cd06223">
    <property type="entry name" value="PRTases_typeI"/>
    <property type="match status" value="1"/>
</dbReference>
<keyword evidence="7" id="KW-0808">Transferase</keyword>
<dbReference type="EMBL" id="PYWC01000007">
    <property type="protein sequence ID" value="PWW79645.1"/>
    <property type="molecule type" value="Genomic_DNA"/>
</dbReference>
<reference evidence="11 12" key="1">
    <citation type="submission" date="2018-03" db="EMBL/GenBank/DDBJ databases">
        <title>Genomes of Pezizomycetes fungi and the evolution of truffles.</title>
        <authorList>
            <person name="Murat C."/>
            <person name="Payen T."/>
            <person name="Noel B."/>
            <person name="Kuo A."/>
            <person name="Martin F.M."/>
        </authorList>
    </citation>
    <scope>NUCLEOTIDE SEQUENCE [LARGE SCALE GENOMIC DNA]</scope>
    <source>
        <strain evidence="11">091103-1</strain>
    </source>
</reference>
<dbReference type="PANTHER" id="PTHR32315">
    <property type="entry name" value="ADENINE PHOSPHORIBOSYLTRANSFERASE"/>
    <property type="match status" value="1"/>
</dbReference>
<evidence type="ECO:0000256" key="9">
    <source>
        <dbReference type="ARBA" id="ARBA00023134"/>
    </source>
</evidence>
<dbReference type="FunFam" id="3.40.50.2020:FF:000049">
    <property type="entry name" value="Putative uracil phosphoribosyltransferase urg2"/>
    <property type="match status" value="1"/>
</dbReference>
<dbReference type="InterPro" id="IPR000836">
    <property type="entry name" value="PRTase_dom"/>
</dbReference>
<dbReference type="GO" id="GO:0005525">
    <property type="term" value="F:GTP binding"/>
    <property type="evidence" value="ECO:0007669"/>
    <property type="project" value="UniProtKB-KW"/>
</dbReference>
<dbReference type="STRING" id="42249.A0A317SYX9"/>
<evidence type="ECO:0000256" key="1">
    <source>
        <dbReference type="ARBA" id="ARBA00001946"/>
    </source>
</evidence>
<protein>
    <recommendedName>
        <fullName evidence="4">uracil phosphoribosyltransferase</fullName>
        <ecNumber evidence="4">2.4.2.9</ecNumber>
    </recommendedName>
</protein>
<organism evidence="11 12">
    <name type="scientific">Tuber magnatum</name>
    <name type="common">white Piedmont truffle</name>
    <dbReference type="NCBI Taxonomy" id="42249"/>
    <lineage>
        <taxon>Eukaryota</taxon>
        <taxon>Fungi</taxon>
        <taxon>Dikarya</taxon>
        <taxon>Ascomycota</taxon>
        <taxon>Pezizomycotina</taxon>
        <taxon>Pezizomycetes</taxon>
        <taxon>Pezizales</taxon>
        <taxon>Tuberaceae</taxon>
        <taxon>Tuber</taxon>
    </lineage>
</organism>
<keyword evidence="5" id="KW-0021">Allosteric enzyme</keyword>
<comment type="similarity">
    <text evidence="3">Belongs to the UPRTase family.</text>
</comment>
<dbReference type="InterPro" id="IPR029057">
    <property type="entry name" value="PRTase-like"/>
</dbReference>
<keyword evidence="8" id="KW-0547">Nucleotide-binding</keyword>
<dbReference type="Gene3D" id="3.40.50.2020">
    <property type="match status" value="1"/>
</dbReference>
<evidence type="ECO:0000313" key="12">
    <source>
        <dbReference type="Proteomes" id="UP000246991"/>
    </source>
</evidence>
<dbReference type="NCBIfam" id="NF001097">
    <property type="entry name" value="PRK00129.1"/>
    <property type="match status" value="1"/>
</dbReference>
<feature type="domain" description="Phosphoribosyltransferase" evidence="10">
    <location>
        <begin position="10"/>
        <end position="228"/>
    </location>
</feature>
<evidence type="ECO:0000256" key="8">
    <source>
        <dbReference type="ARBA" id="ARBA00022741"/>
    </source>
</evidence>
<dbReference type="Pfam" id="PF14681">
    <property type="entry name" value="UPRTase"/>
    <property type="match status" value="1"/>
</dbReference>
<keyword evidence="6" id="KW-0328">Glycosyltransferase</keyword>
<keyword evidence="12" id="KW-1185">Reference proteome</keyword>
<dbReference type="SUPFAM" id="SSF53271">
    <property type="entry name" value="PRTase-like"/>
    <property type="match status" value="1"/>
</dbReference>